<evidence type="ECO:0000256" key="3">
    <source>
        <dbReference type="ARBA" id="ARBA00022448"/>
    </source>
</evidence>
<dbReference type="GO" id="GO:0019898">
    <property type="term" value="C:extrinsic component of membrane"/>
    <property type="evidence" value="ECO:0007669"/>
    <property type="project" value="InterPro"/>
</dbReference>
<feature type="domain" description="Multidrug resistance protein MdtA-like C-terminal permuted SH3" evidence="7">
    <location>
        <begin position="350"/>
        <end position="410"/>
    </location>
</feature>
<dbReference type="PANTHER" id="PTHR30469">
    <property type="entry name" value="MULTIDRUG RESISTANCE PROTEIN MDTA"/>
    <property type="match status" value="1"/>
</dbReference>
<feature type="domain" description="Multidrug resistance protein MdtA-like alpha-helical hairpin" evidence="5">
    <location>
        <begin position="136"/>
        <end position="211"/>
    </location>
</feature>
<dbReference type="Gene3D" id="2.40.30.170">
    <property type="match status" value="1"/>
</dbReference>
<proteinExistence type="inferred from homology"/>
<dbReference type="NCBIfam" id="TIGR01730">
    <property type="entry name" value="RND_mfp"/>
    <property type="match status" value="1"/>
</dbReference>
<dbReference type="GO" id="GO:1990961">
    <property type="term" value="P:xenobiotic detoxification by transmembrane export across the plasma membrane"/>
    <property type="evidence" value="ECO:0007669"/>
    <property type="project" value="InterPro"/>
</dbReference>
<dbReference type="InterPro" id="IPR058627">
    <property type="entry name" value="MdtA-like_C"/>
</dbReference>
<dbReference type="GO" id="GO:0030313">
    <property type="term" value="C:cell envelope"/>
    <property type="evidence" value="ECO:0007669"/>
    <property type="project" value="UniProtKB-SubCell"/>
</dbReference>
<dbReference type="InterPro" id="IPR030190">
    <property type="entry name" value="MacA_alpha-hairpin_sf"/>
</dbReference>
<gene>
    <name evidence="8" type="primary">macA</name>
    <name evidence="8" type="ordered locus">CNE_BB1p13430</name>
</gene>
<dbReference type="AlphaFoldDB" id="F8GW53"/>
<evidence type="ECO:0000256" key="2">
    <source>
        <dbReference type="ARBA" id="ARBA00009477"/>
    </source>
</evidence>
<dbReference type="PANTHER" id="PTHR30469:SF33">
    <property type="entry name" value="SLR1207 PROTEIN"/>
    <property type="match status" value="1"/>
</dbReference>
<dbReference type="InterPro" id="IPR058625">
    <property type="entry name" value="MdtA-like_BSH"/>
</dbReference>
<keyword evidence="3" id="KW-0813">Transport</keyword>
<dbReference type="InterPro" id="IPR006143">
    <property type="entry name" value="RND_pump_MFP"/>
</dbReference>
<evidence type="ECO:0000259" key="6">
    <source>
        <dbReference type="Pfam" id="PF25917"/>
    </source>
</evidence>
<dbReference type="Pfam" id="PF25917">
    <property type="entry name" value="BSH_RND"/>
    <property type="match status" value="1"/>
</dbReference>
<dbReference type="HOGENOM" id="CLU_018816_14_1_4"/>
<geneLocation type="plasmid" evidence="8 9">
    <name>pBB1</name>
</geneLocation>
<dbReference type="EMBL" id="CP002879">
    <property type="protein sequence ID" value="AEI82742.1"/>
    <property type="molecule type" value="Genomic_DNA"/>
</dbReference>
<dbReference type="Gene3D" id="2.40.420.20">
    <property type="match status" value="1"/>
</dbReference>
<sequence>MTAEVAWSRRPGFHRPSNRLCGCSVPMKIMSLRYRSRVIGAAVCATILTIALCQLACTKPSPYTTAPVERKDLELAVLAVGSLQPSQQVKVGAQVDGQIKALKVELGDKVIKGQLLAEIDSVPAHNELRQKIANEKELVAQRQETVATLAKAEPALNRQRNLLAIDASSRQDFEAARALVDEQRARLTALDARIEGAHAEVEIARANLGYTQIVAPRNGEVVAIVTQEGQTVIASQQAPEILRLADMDSMTVRAQVSEADVVRLRPGQTAYFTILGDPDKRYYGKIRAIEPVPQGFLDPPGSTPGTNSGQSSKPGAAVFYNALFEVPNADRRLRISMTAQVSVLIATVRQALSIPVAALGEQIADGRHLVRVIGRDERVVERAVYVGLNNNVNVEVRKGLAQGERVVTGMAEPTTTTS</sequence>
<dbReference type="InterPro" id="IPR058624">
    <property type="entry name" value="MdtA-like_HH"/>
</dbReference>
<comment type="similarity">
    <text evidence="2">Belongs to the membrane fusion protein (MFP) (TC 8.A.1) family.</text>
</comment>
<evidence type="ECO:0000313" key="8">
    <source>
        <dbReference type="EMBL" id="AEI82742.1"/>
    </source>
</evidence>
<evidence type="ECO:0000256" key="4">
    <source>
        <dbReference type="ARBA" id="ARBA00023054"/>
    </source>
</evidence>
<keyword evidence="4" id="KW-0175">Coiled coil</keyword>
<dbReference type="Pfam" id="PF25876">
    <property type="entry name" value="HH_MFP_RND"/>
    <property type="match status" value="1"/>
</dbReference>
<dbReference type="Proteomes" id="UP000006798">
    <property type="component" value="Plasmid pBB1"/>
</dbReference>
<evidence type="ECO:0000313" key="9">
    <source>
        <dbReference type="Proteomes" id="UP000006798"/>
    </source>
</evidence>
<protein>
    <submittedName>
        <fullName evidence="8">Macrolide-specific efflux protein MacA</fullName>
    </submittedName>
</protein>
<dbReference type="KEGG" id="cnc:CNE_BB1p13430"/>
<reference evidence="8 9" key="1">
    <citation type="journal article" date="2011" name="J. Bacteriol.">
        <title>Complete genome sequence of the type strain Cupriavidus necator N-1.</title>
        <authorList>
            <person name="Poehlein A."/>
            <person name="Kusian B."/>
            <person name="Friedrich B."/>
            <person name="Daniel R."/>
            <person name="Bowien B."/>
        </authorList>
    </citation>
    <scope>NUCLEOTIDE SEQUENCE [LARGE SCALE GENOMIC DNA]</scope>
    <source>
        <strain evidence="9">ATCC 43291 / DSM 13513 / CCUG 52238 / LMG 8453 / N-1</strain>
        <plasmid evidence="8 9">pBB1</plasmid>
    </source>
</reference>
<keyword evidence="8" id="KW-0614">Plasmid</keyword>
<dbReference type="Gene3D" id="6.10.140.1990">
    <property type="match status" value="1"/>
</dbReference>
<accession>F8GW53</accession>
<evidence type="ECO:0000259" key="7">
    <source>
        <dbReference type="Pfam" id="PF25967"/>
    </source>
</evidence>
<dbReference type="GO" id="GO:0015562">
    <property type="term" value="F:efflux transmembrane transporter activity"/>
    <property type="evidence" value="ECO:0007669"/>
    <property type="project" value="TreeGrafter"/>
</dbReference>
<dbReference type="GO" id="GO:1990195">
    <property type="term" value="C:macrolide transmembrane transporter complex"/>
    <property type="evidence" value="ECO:0007669"/>
    <property type="project" value="InterPro"/>
</dbReference>
<evidence type="ECO:0000259" key="5">
    <source>
        <dbReference type="Pfam" id="PF25876"/>
    </source>
</evidence>
<dbReference type="Pfam" id="PF25967">
    <property type="entry name" value="RND-MFP_C"/>
    <property type="match status" value="1"/>
</dbReference>
<comment type="subcellular location">
    <subcellularLocation>
        <location evidence="1">Cell envelope</location>
    </subcellularLocation>
</comment>
<evidence type="ECO:0000256" key="1">
    <source>
        <dbReference type="ARBA" id="ARBA00004196"/>
    </source>
</evidence>
<dbReference type="SUPFAM" id="SSF111369">
    <property type="entry name" value="HlyD-like secretion proteins"/>
    <property type="match status" value="1"/>
</dbReference>
<dbReference type="Gene3D" id="2.40.50.100">
    <property type="match status" value="1"/>
</dbReference>
<name>F8GW53_CUPNN</name>
<feature type="domain" description="Multidrug resistance protein MdtA-like barrel-sandwich hybrid" evidence="6">
    <location>
        <begin position="88"/>
        <end position="242"/>
    </location>
</feature>
<dbReference type="GO" id="GO:1990281">
    <property type="term" value="C:efflux pump complex"/>
    <property type="evidence" value="ECO:0007669"/>
    <property type="project" value="TreeGrafter"/>
</dbReference>
<organism evidence="8 9">
    <name type="scientific">Cupriavidus necator (strain ATCC 43291 / DSM 13513 / CCUG 52238 / LMG 8453 / N-1)</name>
    <name type="common">Ralstonia eutropha</name>
    <dbReference type="NCBI Taxonomy" id="1042878"/>
    <lineage>
        <taxon>Bacteria</taxon>
        <taxon>Pseudomonadati</taxon>
        <taxon>Pseudomonadota</taxon>
        <taxon>Betaproteobacteria</taxon>
        <taxon>Burkholderiales</taxon>
        <taxon>Burkholderiaceae</taxon>
        <taxon>Cupriavidus</taxon>
    </lineage>
</organism>